<dbReference type="OrthoDB" id="3869471at2"/>
<dbReference type="Proteomes" id="UP000190539">
    <property type="component" value="Unassembled WGS sequence"/>
</dbReference>
<gene>
    <name evidence="2" type="ORF">B1H18_01850</name>
</gene>
<reference evidence="2 3" key="1">
    <citation type="submission" date="2017-02" db="EMBL/GenBank/DDBJ databases">
        <title>Draft Genome Sequence of Streptomyces tsukubaensis F601, a Producer of the immunosuppressant tacrolimus FK506.</title>
        <authorList>
            <person name="Zong G."/>
            <person name="Zhong C."/>
            <person name="Fu J."/>
            <person name="Qin R."/>
            <person name="Cao G."/>
        </authorList>
    </citation>
    <scope>NUCLEOTIDE SEQUENCE [LARGE SCALE GENOMIC DNA]</scope>
    <source>
        <strain evidence="2 3">F601</strain>
    </source>
</reference>
<organism evidence="2 3">
    <name type="scientific">Streptomyces tsukubensis</name>
    <dbReference type="NCBI Taxonomy" id="83656"/>
    <lineage>
        <taxon>Bacteria</taxon>
        <taxon>Bacillati</taxon>
        <taxon>Actinomycetota</taxon>
        <taxon>Actinomycetes</taxon>
        <taxon>Kitasatosporales</taxon>
        <taxon>Streptomycetaceae</taxon>
        <taxon>Streptomyces</taxon>
    </lineage>
</organism>
<evidence type="ECO:0000256" key="1">
    <source>
        <dbReference type="SAM" id="SignalP"/>
    </source>
</evidence>
<feature type="signal peptide" evidence="1">
    <location>
        <begin position="1"/>
        <end position="25"/>
    </location>
</feature>
<dbReference type="RefSeq" id="WP_077964084.1">
    <property type="nucleotide sequence ID" value="NZ_CP045178.1"/>
</dbReference>
<evidence type="ECO:0000313" key="3">
    <source>
        <dbReference type="Proteomes" id="UP000190539"/>
    </source>
</evidence>
<comment type="caution">
    <text evidence="2">The sequence shown here is derived from an EMBL/GenBank/DDBJ whole genome shotgun (WGS) entry which is preliminary data.</text>
</comment>
<keyword evidence="3" id="KW-1185">Reference proteome</keyword>
<dbReference type="EMBL" id="MVFC01000001">
    <property type="protein sequence ID" value="OON82804.1"/>
    <property type="molecule type" value="Genomic_DNA"/>
</dbReference>
<name>A0A1V4AFI6_9ACTN</name>
<evidence type="ECO:0000313" key="2">
    <source>
        <dbReference type="EMBL" id="OON82804.1"/>
    </source>
</evidence>
<sequence length="214" mass="20528">MGKRTVIAAFGIAAAALLTASPANAAAGNVLTYGSAGGSAVGSGDVLTASLAPGASATIRTTAGGTTGITCGASAFTATVTGNPAAPGTATESLTAHTFGSCTTNILGTTGVQSFTVGNLPYTTTATSAGVLTVNGPLTTTVKLNTALGPTTCVYTKASLTGATSNTGNTITFTNQAFTKSSGPASCPGTGYFSATYGPVKDTSKSGSPSVFVN</sequence>
<proteinExistence type="predicted"/>
<keyword evidence="1" id="KW-0732">Signal</keyword>
<protein>
    <submittedName>
        <fullName evidence="2">Tat pathway signal sequence domain protein</fullName>
    </submittedName>
</protein>
<feature type="chain" id="PRO_5013342160" evidence="1">
    <location>
        <begin position="26"/>
        <end position="214"/>
    </location>
</feature>
<accession>A0A1V4AFI6</accession>
<dbReference type="AlphaFoldDB" id="A0A1V4AFI6"/>